<dbReference type="Pfam" id="PF07686">
    <property type="entry name" value="V-set"/>
    <property type="match status" value="1"/>
</dbReference>
<keyword evidence="4" id="KW-0732">Signal</keyword>
<organism evidence="6 7">
    <name type="scientific">Laticauda laticaudata</name>
    <name type="common">Blue-ringed sea krait</name>
    <name type="synonym">Blue-lipped sea krait</name>
    <dbReference type="NCBI Taxonomy" id="8630"/>
    <lineage>
        <taxon>Eukaryota</taxon>
        <taxon>Metazoa</taxon>
        <taxon>Chordata</taxon>
        <taxon>Craniata</taxon>
        <taxon>Vertebrata</taxon>
        <taxon>Euteleostomi</taxon>
        <taxon>Lepidosauria</taxon>
        <taxon>Squamata</taxon>
        <taxon>Bifurcata</taxon>
        <taxon>Unidentata</taxon>
        <taxon>Episquamata</taxon>
        <taxon>Toxicofera</taxon>
        <taxon>Serpentes</taxon>
        <taxon>Colubroidea</taxon>
        <taxon>Elapidae</taxon>
        <taxon>Laticaudinae</taxon>
        <taxon>Laticauda</taxon>
    </lineage>
</organism>
<dbReference type="InterPro" id="IPR013106">
    <property type="entry name" value="Ig_V-set"/>
</dbReference>
<name>A0A8C5RVA8_LATLA</name>
<dbReference type="InterPro" id="IPR036179">
    <property type="entry name" value="Ig-like_dom_sf"/>
</dbReference>
<sequence length="140" mass="16102">RIYTWHGFVSLIKQVFFLGVQSEVQLVEFGGYMRRPGECLHLLCSFSSYYMGWVRQDPGKGLGWVAHIWFSNLYYSDKVKGCFTMSKDDAKSQLYMKMNSLKPEDTAVYYCARITVRGMICEAKQKPPISNSSSANFFSN</sequence>
<evidence type="ECO:0000256" key="4">
    <source>
        <dbReference type="SAM" id="SignalP"/>
    </source>
</evidence>
<feature type="signal peptide" evidence="4">
    <location>
        <begin position="1"/>
        <end position="22"/>
    </location>
</feature>
<feature type="chain" id="PRO_5034035391" description="Immunoglobulin V-set domain-containing protein" evidence="4">
    <location>
        <begin position="23"/>
        <end position="140"/>
    </location>
</feature>
<dbReference type="Ensembl" id="ENSLLTT00000008378.1">
    <property type="protein sequence ID" value="ENSLLTP00000008079.1"/>
    <property type="gene ID" value="ENSLLTG00000006130.1"/>
</dbReference>
<evidence type="ECO:0000256" key="3">
    <source>
        <dbReference type="ARBA" id="ARBA00043265"/>
    </source>
</evidence>
<keyword evidence="3" id="KW-1280">Immunoglobulin</keyword>
<reference evidence="6" key="1">
    <citation type="submission" date="2025-08" db="UniProtKB">
        <authorList>
            <consortium name="Ensembl"/>
        </authorList>
    </citation>
    <scope>IDENTIFICATION</scope>
</reference>
<feature type="domain" description="Immunoglobulin V-set" evidence="5">
    <location>
        <begin position="39"/>
        <end position="113"/>
    </location>
</feature>
<dbReference type="GO" id="GO:0002250">
    <property type="term" value="P:adaptive immune response"/>
    <property type="evidence" value="ECO:0007669"/>
    <property type="project" value="UniProtKB-KW"/>
</dbReference>
<keyword evidence="7" id="KW-1185">Reference proteome</keyword>
<dbReference type="Proteomes" id="UP000694406">
    <property type="component" value="Unplaced"/>
</dbReference>
<dbReference type="GeneTree" id="ENSGT01050000244936"/>
<proteinExistence type="predicted"/>
<reference evidence="6" key="2">
    <citation type="submission" date="2025-09" db="UniProtKB">
        <authorList>
            <consortium name="Ensembl"/>
        </authorList>
    </citation>
    <scope>IDENTIFICATION</scope>
</reference>
<keyword evidence="1" id="KW-0391">Immunity</keyword>
<dbReference type="SMART" id="SM00406">
    <property type="entry name" value="IGv"/>
    <property type="match status" value="1"/>
</dbReference>
<evidence type="ECO:0000313" key="6">
    <source>
        <dbReference type="Ensembl" id="ENSLLTP00000008079.1"/>
    </source>
</evidence>
<dbReference type="InterPro" id="IPR050199">
    <property type="entry name" value="IgHV"/>
</dbReference>
<dbReference type="PANTHER" id="PTHR23266">
    <property type="entry name" value="IMMUNOGLOBULIN HEAVY CHAIN"/>
    <property type="match status" value="1"/>
</dbReference>
<dbReference type="AlphaFoldDB" id="A0A8C5RVA8"/>
<evidence type="ECO:0000313" key="7">
    <source>
        <dbReference type="Proteomes" id="UP000694406"/>
    </source>
</evidence>
<accession>A0A8C5RVA8</accession>
<dbReference type="GO" id="GO:0005576">
    <property type="term" value="C:extracellular region"/>
    <property type="evidence" value="ECO:0007669"/>
    <property type="project" value="UniProtKB-ARBA"/>
</dbReference>
<protein>
    <recommendedName>
        <fullName evidence="5">Immunoglobulin V-set domain-containing protein</fullName>
    </recommendedName>
</protein>
<dbReference type="InterPro" id="IPR013783">
    <property type="entry name" value="Ig-like_fold"/>
</dbReference>
<keyword evidence="2" id="KW-1064">Adaptive immunity</keyword>
<evidence type="ECO:0000259" key="5">
    <source>
        <dbReference type="SMART" id="SM00406"/>
    </source>
</evidence>
<evidence type="ECO:0000256" key="2">
    <source>
        <dbReference type="ARBA" id="ARBA00023130"/>
    </source>
</evidence>
<dbReference type="GO" id="GO:0019814">
    <property type="term" value="C:immunoglobulin complex"/>
    <property type="evidence" value="ECO:0007669"/>
    <property type="project" value="UniProtKB-KW"/>
</dbReference>
<dbReference type="SUPFAM" id="SSF48726">
    <property type="entry name" value="Immunoglobulin"/>
    <property type="match status" value="1"/>
</dbReference>
<dbReference type="Gene3D" id="2.60.40.10">
    <property type="entry name" value="Immunoglobulins"/>
    <property type="match status" value="1"/>
</dbReference>
<evidence type="ECO:0000256" key="1">
    <source>
        <dbReference type="ARBA" id="ARBA00022859"/>
    </source>
</evidence>